<comment type="caution">
    <text evidence="1">The sequence shown here is derived from an EMBL/GenBank/DDBJ whole genome shotgun (WGS) entry which is preliminary data.</text>
</comment>
<dbReference type="Proteomes" id="UP001313282">
    <property type="component" value="Unassembled WGS sequence"/>
</dbReference>
<evidence type="ECO:0000313" key="1">
    <source>
        <dbReference type="EMBL" id="KAK6357786.1"/>
    </source>
</evidence>
<proteinExistence type="predicted"/>
<sequence length="361" mass="40972">MWAIVHDVDGSGTDPKFSFHKCPLGETEKIALAKIKSLFPDISSSVDVLQKITELYESSETLMNGRQTFETDLKADPLKPIDAAEDFKGDRQFLEKYHALNHEIESRYLSLEAKSPEQQDRAKEEISSLEERLVPQANILNIQSLTSLFASNISTGISKAGKNKIKAEITKAFMVLLNSFSNNSLIFATNIQNDVQLFFGSLAGKSIPLKGRKTSIKLLKEFLTPQLENAQVIATKFCEKLIEDQRPGALERMTKTFKSYIHEESVFNILSREIQKEVEGIQGQFKEMCQTWGQTIAEDIQGYIHSWLKGTEDIGREEAEYKAEVLRIVDKFQSQLMIFIEENNTLQKHKVSSQSINEIRL</sequence>
<accession>A0AAN8N1U9</accession>
<reference evidence="1 2" key="1">
    <citation type="submission" date="2019-10" db="EMBL/GenBank/DDBJ databases">
        <authorList>
            <person name="Palmer J.M."/>
        </authorList>
    </citation>
    <scope>NUCLEOTIDE SEQUENCE [LARGE SCALE GENOMIC DNA]</scope>
    <source>
        <strain evidence="1 2">TWF718</strain>
    </source>
</reference>
<dbReference type="AlphaFoldDB" id="A0AAN8N1U9"/>
<dbReference type="EMBL" id="JAVHNR010000001">
    <property type="protein sequence ID" value="KAK6357786.1"/>
    <property type="molecule type" value="Genomic_DNA"/>
</dbReference>
<gene>
    <name evidence="1" type="ORF">TWF718_002092</name>
</gene>
<protein>
    <submittedName>
        <fullName evidence="1">Uncharacterized protein</fullName>
    </submittedName>
</protein>
<keyword evidence="2" id="KW-1185">Reference proteome</keyword>
<organism evidence="1 2">
    <name type="scientific">Orbilia javanica</name>
    <dbReference type="NCBI Taxonomy" id="47235"/>
    <lineage>
        <taxon>Eukaryota</taxon>
        <taxon>Fungi</taxon>
        <taxon>Dikarya</taxon>
        <taxon>Ascomycota</taxon>
        <taxon>Pezizomycotina</taxon>
        <taxon>Orbiliomycetes</taxon>
        <taxon>Orbiliales</taxon>
        <taxon>Orbiliaceae</taxon>
        <taxon>Orbilia</taxon>
    </lineage>
</organism>
<name>A0AAN8N1U9_9PEZI</name>
<evidence type="ECO:0000313" key="2">
    <source>
        <dbReference type="Proteomes" id="UP001313282"/>
    </source>
</evidence>